<evidence type="ECO:0000313" key="1">
    <source>
        <dbReference type="EMBL" id="MCJ7859285.1"/>
    </source>
</evidence>
<reference evidence="1" key="1">
    <citation type="submission" date="2022-04" db="EMBL/GenBank/DDBJ databases">
        <title>Corynebacterium kalidii LD5P10.</title>
        <authorList>
            <person name="Sun J.Q."/>
        </authorList>
    </citation>
    <scope>NUCLEOTIDE SEQUENCE</scope>
    <source>
        <strain evidence="1">LD5P10</strain>
    </source>
</reference>
<proteinExistence type="predicted"/>
<dbReference type="EMBL" id="JALIEA010000017">
    <property type="protein sequence ID" value="MCJ7859285.1"/>
    <property type="molecule type" value="Genomic_DNA"/>
</dbReference>
<organism evidence="1 2">
    <name type="scientific">Corynebacterium kalidii</name>
    <dbReference type="NCBI Taxonomy" id="2931982"/>
    <lineage>
        <taxon>Bacteria</taxon>
        <taxon>Bacillati</taxon>
        <taxon>Actinomycetota</taxon>
        <taxon>Actinomycetes</taxon>
        <taxon>Mycobacteriales</taxon>
        <taxon>Corynebacteriaceae</taxon>
        <taxon>Corynebacterium</taxon>
    </lineage>
</organism>
<dbReference type="AlphaFoldDB" id="A0A9X1WL13"/>
<sequence length="119" mass="13209">MSLEVGLWGLLGALVTGVFGVLAQRVIAQSAIQKARVEAKATTVQTDSQRIQSLWDRVDTLSSQVSTLQTQVLDLRSELGAEQSKRHALVQHVHDWRTLHPDRGSWPRLPPILHDDLAT</sequence>
<evidence type="ECO:0000313" key="2">
    <source>
        <dbReference type="Proteomes" id="UP001139207"/>
    </source>
</evidence>
<accession>A0A9X1WL13</accession>
<gene>
    <name evidence="1" type="ORF">MUN33_11275</name>
</gene>
<keyword evidence="2" id="KW-1185">Reference proteome</keyword>
<comment type="caution">
    <text evidence="1">The sequence shown here is derived from an EMBL/GenBank/DDBJ whole genome shotgun (WGS) entry which is preliminary data.</text>
</comment>
<dbReference type="Proteomes" id="UP001139207">
    <property type="component" value="Unassembled WGS sequence"/>
</dbReference>
<name>A0A9X1WL13_9CORY</name>
<dbReference type="RefSeq" id="WP_244805014.1">
    <property type="nucleotide sequence ID" value="NZ_JALIEA010000017.1"/>
</dbReference>
<protein>
    <submittedName>
        <fullName evidence="1">Uncharacterized protein</fullName>
    </submittedName>
</protein>